<organism evidence="1 2">
    <name type="scientific">Algoriphagus alkaliphilus</name>
    <dbReference type="NCBI Taxonomy" id="279824"/>
    <lineage>
        <taxon>Bacteria</taxon>
        <taxon>Pseudomonadati</taxon>
        <taxon>Bacteroidota</taxon>
        <taxon>Cytophagia</taxon>
        <taxon>Cytophagales</taxon>
        <taxon>Cyclobacteriaceae</taxon>
        <taxon>Algoriphagus</taxon>
    </lineage>
</organism>
<gene>
    <name evidence="1" type="ORF">SAMN03080617_02204</name>
</gene>
<dbReference type="Proteomes" id="UP000198756">
    <property type="component" value="Unassembled WGS sequence"/>
</dbReference>
<keyword evidence="2" id="KW-1185">Reference proteome</keyword>
<accession>A0A1G5Y3H4</accession>
<sequence length="180" mass="20766">MKKLTLLFFSIIFSFGVVKGQESVWETPMHEVRFTSEGVEGATLKVDPGFRYADLRQNERHFRIFFNNNNGIIKNARIIDQDSKLQVARGRGSYFWGTARFEFIDGEVFKVKLKRNRNGYDVIGPYGPLFIVENFGIKPVKTLNEKDFLAQAFYVFDRIKSSQKPPSEVIILTSRIATIQ</sequence>
<reference evidence="2" key="1">
    <citation type="submission" date="2016-10" db="EMBL/GenBank/DDBJ databases">
        <authorList>
            <person name="Varghese N."/>
            <person name="Submissions S."/>
        </authorList>
    </citation>
    <scope>NUCLEOTIDE SEQUENCE [LARGE SCALE GENOMIC DNA]</scope>
    <source>
        <strain evidence="2">DSM 22703</strain>
    </source>
</reference>
<evidence type="ECO:0000313" key="1">
    <source>
        <dbReference type="EMBL" id="SDA76746.1"/>
    </source>
</evidence>
<dbReference type="RefSeq" id="WP_092729990.1">
    <property type="nucleotide sequence ID" value="NZ_FMXE01000013.1"/>
</dbReference>
<proteinExistence type="predicted"/>
<dbReference type="AlphaFoldDB" id="A0A1G5Y3H4"/>
<name>A0A1G5Y3H4_9BACT</name>
<dbReference type="OrthoDB" id="825355at2"/>
<evidence type="ECO:0000313" key="2">
    <source>
        <dbReference type="Proteomes" id="UP000198756"/>
    </source>
</evidence>
<dbReference type="EMBL" id="FMXE01000013">
    <property type="protein sequence ID" value="SDA76746.1"/>
    <property type="molecule type" value="Genomic_DNA"/>
</dbReference>
<protein>
    <submittedName>
        <fullName evidence="1">Uncharacterized protein</fullName>
    </submittedName>
</protein>